<name>A0A8J6ND64_9BACT</name>
<comment type="caution">
    <text evidence="3">The sequence shown here is derived from an EMBL/GenBank/DDBJ whole genome shotgun (WGS) entry which is preliminary data.</text>
</comment>
<keyword evidence="2" id="KW-0732">Signal</keyword>
<sequence>MKIFKMLFFAAITILTIAPASSARDFSWARDFNLQAQADPSGIRARLATRFNIGHLQVRTVLSNVENPADAYMVLRLGEMSGRPTDYIVERYRSGKKKGWGSLAKSLGIKPGSQEFHALKRGHDLSHISGAAHNTGNYVEVSYNNEEDGGKGKKKGKSKKNGK</sequence>
<evidence type="ECO:0000256" key="1">
    <source>
        <dbReference type="SAM" id="MobiDB-lite"/>
    </source>
</evidence>
<gene>
    <name evidence="3" type="ORF">H8E41_05790</name>
</gene>
<organism evidence="3 4">
    <name type="scientific">Candidatus Desulfobia pelagia</name>
    <dbReference type="NCBI Taxonomy" id="2841692"/>
    <lineage>
        <taxon>Bacteria</taxon>
        <taxon>Pseudomonadati</taxon>
        <taxon>Thermodesulfobacteriota</taxon>
        <taxon>Desulfobulbia</taxon>
        <taxon>Desulfobulbales</taxon>
        <taxon>Desulfobulbaceae</taxon>
        <taxon>Candidatus Desulfobia</taxon>
    </lineage>
</organism>
<feature type="compositionally biased region" description="Basic residues" evidence="1">
    <location>
        <begin position="152"/>
        <end position="163"/>
    </location>
</feature>
<feature type="signal peptide" evidence="2">
    <location>
        <begin position="1"/>
        <end position="22"/>
    </location>
</feature>
<evidence type="ECO:0000313" key="3">
    <source>
        <dbReference type="EMBL" id="MBC8317397.1"/>
    </source>
</evidence>
<evidence type="ECO:0000313" key="4">
    <source>
        <dbReference type="Proteomes" id="UP000614424"/>
    </source>
</evidence>
<accession>A0A8J6ND64</accession>
<protein>
    <submittedName>
        <fullName evidence="3">Uncharacterized protein</fullName>
    </submittedName>
</protein>
<dbReference type="EMBL" id="JACNJZ010000085">
    <property type="protein sequence ID" value="MBC8317397.1"/>
    <property type="molecule type" value="Genomic_DNA"/>
</dbReference>
<reference evidence="3 4" key="1">
    <citation type="submission" date="2020-08" db="EMBL/GenBank/DDBJ databases">
        <title>Bridging the membrane lipid divide: bacteria of the FCB group superphylum have the potential to synthesize archaeal ether lipids.</title>
        <authorList>
            <person name="Villanueva L."/>
            <person name="Von Meijenfeldt F.A.B."/>
            <person name="Westbye A.B."/>
            <person name="Yadav S."/>
            <person name="Hopmans E.C."/>
            <person name="Dutilh B.E."/>
            <person name="Sinninghe Damste J.S."/>
        </authorList>
    </citation>
    <scope>NUCLEOTIDE SEQUENCE [LARGE SCALE GENOMIC DNA]</scope>
    <source>
        <strain evidence="3">NIOZ-UU47</strain>
    </source>
</reference>
<feature type="chain" id="PRO_5035161259" evidence="2">
    <location>
        <begin position="23"/>
        <end position="163"/>
    </location>
</feature>
<dbReference type="Proteomes" id="UP000614424">
    <property type="component" value="Unassembled WGS sequence"/>
</dbReference>
<proteinExistence type="predicted"/>
<feature type="region of interest" description="Disordered" evidence="1">
    <location>
        <begin position="140"/>
        <end position="163"/>
    </location>
</feature>
<dbReference type="AlphaFoldDB" id="A0A8J6ND64"/>
<evidence type="ECO:0000256" key="2">
    <source>
        <dbReference type="SAM" id="SignalP"/>
    </source>
</evidence>